<dbReference type="EMBL" id="FMAH01000039">
    <property type="protein sequence ID" value="SCB43103.1"/>
    <property type="molecule type" value="Genomic_DNA"/>
</dbReference>
<organism evidence="2 3">
    <name type="scientific">Rhizobium miluonense</name>
    <dbReference type="NCBI Taxonomy" id="411945"/>
    <lineage>
        <taxon>Bacteria</taxon>
        <taxon>Pseudomonadati</taxon>
        <taxon>Pseudomonadota</taxon>
        <taxon>Alphaproteobacteria</taxon>
        <taxon>Hyphomicrobiales</taxon>
        <taxon>Rhizobiaceae</taxon>
        <taxon>Rhizobium/Agrobacterium group</taxon>
        <taxon>Rhizobium</taxon>
    </lineage>
</organism>
<dbReference type="OrthoDB" id="8404831at2"/>
<accession>A0A1C3WSQ8</accession>
<protein>
    <submittedName>
        <fullName evidence="2">Uncharacterized protein</fullName>
    </submittedName>
</protein>
<reference evidence="3" key="1">
    <citation type="submission" date="2016-08" db="EMBL/GenBank/DDBJ databases">
        <authorList>
            <person name="Varghese N."/>
            <person name="Submissions Spin"/>
        </authorList>
    </citation>
    <scope>NUCLEOTIDE SEQUENCE [LARGE SCALE GENOMIC DNA]</scope>
    <source>
        <strain evidence="3">HAMBI 2971</strain>
    </source>
</reference>
<proteinExistence type="predicted"/>
<feature type="region of interest" description="Disordered" evidence="1">
    <location>
        <begin position="202"/>
        <end position="240"/>
    </location>
</feature>
<feature type="compositionally biased region" description="Low complexity" evidence="1">
    <location>
        <begin position="204"/>
        <end position="217"/>
    </location>
</feature>
<gene>
    <name evidence="2" type="ORF">GA0061102_103918</name>
</gene>
<dbReference type="RefSeq" id="WP_092854223.1">
    <property type="nucleotide sequence ID" value="NZ_FMAH01000039.1"/>
</dbReference>
<dbReference type="STRING" id="411945.GA0061102_103918"/>
<sequence>MLLPAVGAVSAVSVSVEKPVVATAETSGLQTAATPLAVLSSAVNAGVEGKLNMLLVAARERMLDSLLSAIDVAARTLNVSREPGESNAAYAQRVADTISNLTPQQLVAAQQRVDAQMSTPVPLPLLAAALADPESPQAVQLALSLEQAAAAEPDAVLKAVVNSYGQNAGETKPAAAQLSASAPLQKAADIAAQVANSVSPPKEPAAAAIAQPGAQPSAVPPGAPQSGIAPQPVPAPVSAATATPTQALTQNGAVPTPQAAPASSGMGTASPLQLVASLADDLTAGPLLAAIATEAKLPIEIELIRSPLTPPPVPRDIQQIQAAIKEGLQVVIKPPVMAVNSDLQQIINNPTASVEKIIAQALTANTAGQVPSQPAVDESGRSRLIPAAATPASLADEAETAVSAAASSGKPQVLAASTAALTIYDTAEQAGMPVSVPLGVPFVVANYLPATSLAKASEQKRVDRVDPVDDEEDERPEDEETAQHQDQDESQAEEPPAQMAEEAVDDMEAELASPQIETAPSELAALPRPSLNDRQQDHAFDFYRRMVAWE</sequence>
<dbReference type="Proteomes" id="UP000199435">
    <property type="component" value="Unassembled WGS sequence"/>
</dbReference>
<feature type="region of interest" description="Disordered" evidence="1">
    <location>
        <begin position="455"/>
        <end position="532"/>
    </location>
</feature>
<evidence type="ECO:0000256" key="1">
    <source>
        <dbReference type="SAM" id="MobiDB-lite"/>
    </source>
</evidence>
<name>A0A1C3WSQ8_9HYPH</name>
<evidence type="ECO:0000313" key="2">
    <source>
        <dbReference type="EMBL" id="SCB43103.1"/>
    </source>
</evidence>
<keyword evidence="3" id="KW-1185">Reference proteome</keyword>
<dbReference type="AlphaFoldDB" id="A0A1C3WSQ8"/>
<feature type="compositionally biased region" description="Acidic residues" evidence="1">
    <location>
        <begin position="468"/>
        <end position="480"/>
    </location>
</feature>
<evidence type="ECO:0000313" key="3">
    <source>
        <dbReference type="Proteomes" id="UP000199435"/>
    </source>
</evidence>
<feature type="compositionally biased region" description="Basic and acidic residues" evidence="1">
    <location>
        <begin position="457"/>
        <end position="467"/>
    </location>
</feature>